<reference evidence="1" key="1">
    <citation type="submission" date="2019-08" db="EMBL/GenBank/DDBJ databases">
        <authorList>
            <person name="Kucharzyk K."/>
            <person name="Murdoch R.W."/>
            <person name="Higgins S."/>
            <person name="Loffler F."/>
        </authorList>
    </citation>
    <scope>NUCLEOTIDE SEQUENCE</scope>
</reference>
<comment type="caution">
    <text evidence="1">The sequence shown here is derived from an EMBL/GenBank/DDBJ whole genome shotgun (WGS) entry which is preliminary data.</text>
</comment>
<dbReference type="InterPro" id="IPR014867">
    <property type="entry name" value="Spore_coat_CotH_CotH2/3/7"/>
</dbReference>
<organism evidence="1">
    <name type="scientific">bioreactor metagenome</name>
    <dbReference type="NCBI Taxonomy" id="1076179"/>
    <lineage>
        <taxon>unclassified sequences</taxon>
        <taxon>metagenomes</taxon>
        <taxon>ecological metagenomes</taxon>
    </lineage>
</organism>
<accession>A0A645HJM6</accession>
<sequence>MNSQQKQYITDYLNNIETLLYKDVPDSLEYGQYIDINSFIDYWIVYELTGNRDIRLPGSCYMYKDINKKLCAGPVWDFDLTTFMGGDSFILANYDPQPGSPDYETYGHGGLWFGKLFKDPKFKAKAKARWAELYTSGVFNTIPQFIDQEANLIKKSADFNWKPSGIWNSNMGTGTTGRNHDEELPWVDAVAKMKDNFNKRLARVNYLVQNL</sequence>
<evidence type="ECO:0008006" key="2">
    <source>
        <dbReference type="Google" id="ProtNLM"/>
    </source>
</evidence>
<protein>
    <recommendedName>
        <fullName evidence="2">CotH protein</fullName>
    </recommendedName>
</protein>
<dbReference type="Pfam" id="PF08757">
    <property type="entry name" value="CotH"/>
    <property type="match status" value="1"/>
</dbReference>
<dbReference type="EMBL" id="VSSQ01094484">
    <property type="protein sequence ID" value="MPN38950.1"/>
    <property type="molecule type" value="Genomic_DNA"/>
</dbReference>
<name>A0A645HJM6_9ZZZZ</name>
<evidence type="ECO:0000313" key="1">
    <source>
        <dbReference type="EMBL" id="MPN38950.1"/>
    </source>
</evidence>
<gene>
    <name evidence="1" type="ORF">SDC9_186475</name>
</gene>
<proteinExistence type="predicted"/>
<dbReference type="AlphaFoldDB" id="A0A645HJM6"/>